<dbReference type="Gene3D" id="3.60.10.10">
    <property type="entry name" value="Endonuclease/exonuclease/phosphatase"/>
    <property type="match status" value="1"/>
</dbReference>
<evidence type="ECO:0000256" key="1">
    <source>
        <dbReference type="SAM" id="MobiDB-lite"/>
    </source>
</evidence>
<dbReference type="GeneID" id="303189981"/>
<dbReference type="NCBIfam" id="NF033681">
    <property type="entry name" value="ExeM_NucH_DNase"/>
    <property type="match status" value="1"/>
</dbReference>
<dbReference type="PANTHER" id="PTHR42834:SF1">
    <property type="entry name" value="ENDONUCLEASE_EXONUCLEASE_PHOSPHATASE FAMILY PROTEIN (AFU_ORTHOLOGUE AFUA_3G09210)"/>
    <property type="match status" value="1"/>
</dbReference>
<dbReference type="EMBL" id="QPGL01000002">
    <property type="protein sequence ID" value="RCS70484.1"/>
    <property type="molecule type" value="Genomic_DNA"/>
</dbReference>
<dbReference type="GO" id="GO:0003824">
    <property type="term" value="F:catalytic activity"/>
    <property type="evidence" value="ECO:0007669"/>
    <property type="project" value="InterPro"/>
</dbReference>
<comment type="caution">
    <text evidence="3">The sequence shown here is derived from an EMBL/GenBank/DDBJ whole genome shotgun (WGS) entry which is preliminary data.</text>
</comment>
<dbReference type="PANTHER" id="PTHR42834">
    <property type="entry name" value="ENDONUCLEASE/EXONUCLEASE/PHOSPHATASE FAMILY PROTEIN (AFU_ORTHOLOGUE AFUA_3G09210)"/>
    <property type="match status" value="1"/>
</dbReference>
<dbReference type="SUPFAM" id="SSF74853">
    <property type="entry name" value="Lamin A/C globular tail domain"/>
    <property type="match status" value="1"/>
</dbReference>
<keyword evidence="4" id="KW-1185">Reference proteome</keyword>
<evidence type="ECO:0000313" key="3">
    <source>
        <dbReference type="EMBL" id="RCS70484.1"/>
    </source>
</evidence>
<dbReference type="CDD" id="cd04486">
    <property type="entry name" value="YhcR_OBF_like"/>
    <property type="match status" value="1"/>
</dbReference>
<accession>A0A368LIC1</accession>
<reference evidence="3 4" key="1">
    <citation type="journal article" date="2017" name="Elife">
        <title>Extensive horizontal gene transfer in cheese-associated bacteria.</title>
        <authorList>
            <person name="Bonham K.S."/>
            <person name="Wolfe B.E."/>
            <person name="Dutton R.J."/>
        </authorList>
    </citation>
    <scope>NUCLEOTIDE SEQUENCE [LARGE SCALE GENOMIC DNA]</scope>
    <source>
        <strain evidence="3 4">JB196</strain>
    </source>
</reference>
<evidence type="ECO:0000259" key="2">
    <source>
        <dbReference type="PROSITE" id="PS51841"/>
    </source>
</evidence>
<dbReference type="InterPro" id="IPR036415">
    <property type="entry name" value="Lamin_tail_dom_sf"/>
</dbReference>
<organism evidence="3 4">
    <name type="scientific">Vibrio casei</name>
    <dbReference type="NCBI Taxonomy" id="673372"/>
    <lineage>
        <taxon>Bacteria</taxon>
        <taxon>Pseudomonadati</taxon>
        <taxon>Pseudomonadota</taxon>
        <taxon>Gammaproteobacteria</taxon>
        <taxon>Vibrionales</taxon>
        <taxon>Vibrionaceae</taxon>
        <taxon>Vibrio</taxon>
    </lineage>
</organism>
<dbReference type="AlphaFoldDB" id="A0A368LIC1"/>
<dbReference type="InterPro" id="IPR036691">
    <property type="entry name" value="Endo/exonu/phosph_ase_sf"/>
</dbReference>
<dbReference type="InterPro" id="IPR047971">
    <property type="entry name" value="ExeM-like"/>
</dbReference>
<dbReference type="InterPro" id="IPR005135">
    <property type="entry name" value="Endo/exonuclease/phosphatase"/>
</dbReference>
<protein>
    <submittedName>
        <fullName evidence="3">Nuclease</fullName>
    </submittedName>
</protein>
<dbReference type="Pfam" id="PF00932">
    <property type="entry name" value="LTD"/>
    <property type="match status" value="1"/>
</dbReference>
<dbReference type="RefSeq" id="WP_086960218.1">
    <property type="nucleotide sequence ID" value="NZ_AP018681.1"/>
</dbReference>
<name>A0A368LIC1_9VIBR</name>
<dbReference type="PROSITE" id="PS51841">
    <property type="entry name" value="LTD"/>
    <property type="match status" value="1"/>
</dbReference>
<feature type="compositionally biased region" description="Polar residues" evidence="1">
    <location>
        <begin position="945"/>
        <end position="956"/>
    </location>
</feature>
<proteinExistence type="predicted"/>
<gene>
    <name evidence="3" type="ORF">CIK83_13730</name>
</gene>
<dbReference type="OrthoDB" id="9800417at2"/>
<dbReference type="Proteomes" id="UP000252479">
    <property type="component" value="Unassembled WGS sequence"/>
</dbReference>
<feature type="region of interest" description="Disordered" evidence="1">
    <location>
        <begin position="934"/>
        <end position="959"/>
    </location>
</feature>
<sequence length="987" mass="108918">MTARINPIKIGLTIVGLTFLSLPINAEIVITEYAEGSSNNKAIELYNSGNESISLSGYELVRYKDGDTSPSSNLNLDTQHISSNDFLVLLNTNFNADKKAEITAPTFESGSMQFNGGDAVALLKNGMIVDVIGNIPTESDWGKDITYRRHPESLVARTQYQAEDWVAFEKDNSSDLGKLGAIEVPEPLNCEGVDFTPIHTIQGNSSKSPFVTDGFESSDEFYVQGIVTAISSLDNGFYIQSLVPDNDPQTSEGILVYSNATNINTGDVVCVKAPVKEYFGLTELAPSSNQVSVLSQTSIPEPINVEILDSDDNFQATLERYEGMLVTLPEALDMRITRTFSYDYDARRNNLVLSQGQINHQPNEHAIAGSDEAKQASKNNADRRLFIESNQKAADGEVPYYPTWSEDLNQDSSADNYLRINDHIHGLTGIITYSYNEFRLIVTQNISQENVTHISDRNDNPVIKNGDLRVATFNVLNYFNSPYNGDSNSFGENRGAESYDEFLLQQEKIANAMVKLNADIVGIMEVENNGFGKQGAINTLAQAINEKLLDSNLHYQVVTLDTNQDGVINEQDTVGTDAISVGVLYRPSKVTVDSTRIITLPMQDVNGDKAYQRDSITPTFLVNSKLTGGDTKHLTISVNHFKSKGSTCWEDDNLQNGDDLDLQGSCENFRVAAAVAVGEAMENLPGDKIILGDLNSYSMEDPMLVLTNYNQEIHGKVIKAARNTQFITKDTITPQFGDDGAIIERNYGYTDVVRQFRSHAWGYSYNDEVGDLDHILVSPDLLKHVVDATNWNINSSETPIYSYEKSFKGSLPNFDDVYRSSDHDPAVVEIRYSQKDPEQPVINGDKFTLRYTLPPSANIGDTLTIRLSRNTAMTALASTTDLSESITVSEAHLSSGYIELDFTNVEAGDYTATKTLTDVNGTVKHQAQEQFTVQENDADNESTPDTDNIVDNQSNGDSGGGATSPLWLMIMLGLMGMRLRRRNIIFQ</sequence>
<dbReference type="SUPFAM" id="SSF56219">
    <property type="entry name" value="DNase I-like"/>
    <property type="match status" value="1"/>
</dbReference>
<feature type="domain" description="LTD" evidence="2">
    <location>
        <begin position="18"/>
        <end position="149"/>
    </location>
</feature>
<evidence type="ECO:0000313" key="4">
    <source>
        <dbReference type="Proteomes" id="UP000252479"/>
    </source>
</evidence>
<dbReference type="InterPro" id="IPR001322">
    <property type="entry name" value="Lamin_tail_dom"/>
</dbReference>
<dbReference type="Pfam" id="PF03372">
    <property type="entry name" value="Exo_endo_phos"/>
    <property type="match status" value="1"/>
</dbReference>